<sequence>MNQTSTNDFHLMPFFSQSGNKLLIFNIFFFIYLIGLLMNILILSVIYVNDHLHAPLYIFLCNLSCIDICSTTSTIPKLLDVTLSGNNTISFTQCFSQTFFFLLAASAEDILLFIMAYDRYVAVCNPLHYHHLLSHRICIVFIVTIWLSASLNSFLMTIPVSKMSFCRSNIIQHFFCEANTLTRMSCAGKDIFYNIVYFELIFFGLFPFFCSLTSYIKIINVILKIKSSDGKKKAFSTCSSHLAVIILYYTTGASMYMIPPSKYSHEMEQIATILCTAVTPMLNPLIYSLRNKEVKKGLRKFVGLKSQSENEL</sequence>
<keyword evidence="6" id="KW-0297">G-protein coupled receptor</keyword>
<feature type="domain" description="G-protein coupled receptors family 1 profile" evidence="11">
    <location>
        <begin position="38"/>
        <end position="287"/>
    </location>
</feature>
<keyword evidence="5 10" id="KW-1133">Transmembrane helix</keyword>
<dbReference type="PRINTS" id="PR00245">
    <property type="entry name" value="OLFACTORYR"/>
</dbReference>
<comment type="caution">
    <text evidence="12">The sequence shown here is derived from an EMBL/GenBank/DDBJ whole genome shotgun (WGS) entry which is preliminary data.</text>
</comment>
<dbReference type="PRINTS" id="PR00237">
    <property type="entry name" value="GPCRRHODOPSN"/>
</dbReference>
<evidence type="ECO:0000313" key="13">
    <source>
        <dbReference type="Proteomes" id="UP000770717"/>
    </source>
</evidence>
<dbReference type="InterPro" id="IPR000725">
    <property type="entry name" value="Olfact_rcpt"/>
</dbReference>
<dbReference type="SUPFAM" id="SSF81321">
    <property type="entry name" value="Family A G protein-coupled receptor-like"/>
    <property type="match status" value="1"/>
</dbReference>
<feature type="transmembrane region" description="Helical" evidence="10">
    <location>
        <begin position="95"/>
        <end position="117"/>
    </location>
</feature>
<feature type="transmembrane region" description="Helical" evidence="10">
    <location>
        <begin position="22"/>
        <end position="48"/>
    </location>
</feature>
<dbReference type="Pfam" id="PF13853">
    <property type="entry name" value="7tm_4"/>
    <property type="match status" value="1"/>
</dbReference>
<dbReference type="PROSITE" id="PS50262">
    <property type="entry name" value="G_PROTEIN_RECEP_F1_2"/>
    <property type="match status" value="1"/>
</dbReference>
<feature type="transmembrane region" description="Helical" evidence="10">
    <location>
        <begin position="270"/>
        <end position="289"/>
    </location>
</feature>
<evidence type="ECO:0000256" key="8">
    <source>
        <dbReference type="ARBA" id="ARBA00023170"/>
    </source>
</evidence>
<dbReference type="CDD" id="cd13954">
    <property type="entry name" value="7tmA_OR"/>
    <property type="match status" value="1"/>
</dbReference>
<reference evidence="12" key="1">
    <citation type="thesis" date="2020" institute="ProQuest LLC" country="789 East Eisenhower Parkway, Ann Arbor, MI, USA">
        <title>Comparative Genomics and Chromosome Evolution.</title>
        <authorList>
            <person name="Mudd A.B."/>
        </authorList>
    </citation>
    <scope>NUCLEOTIDE SEQUENCE</scope>
    <source>
        <strain evidence="12">HN-11 Male</strain>
        <tissue evidence="12">Kidney and liver</tissue>
    </source>
</reference>
<keyword evidence="7 10" id="KW-0472">Membrane</keyword>
<evidence type="ECO:0000256" key="7">
    <source>
        <dbReference type="ARBA" id="ARBA00023136"/>
    </source>
</evidence>
<feature type="transmembrane region" description="Helical" evidence="10">
    <location>
        <begin position="191"/>
        <end position="213"/>
    </location>
</feature>
<evidence type="ECO:0000256" key="2">
    <source>
        <dbReference type="ARBA" id="ARBA00022475"/>
    </source>
</evidence>
<dbReference type="GO" id="GO:0005886">
    <property type="term" value="C:plasma membrane"/>
    <property type="evidence" value="ECO:0007669"/>
    <property type="project" value="UniProtKB-SubCell"/>
</dbReference>
<dbReference type="InterPro" id="IPR050516">
    <property type="entry name" value="Olfactory_GPCR"/>
</dbReference>
<name>A0A8J6E9J9_ELECQ</name>
<dbReference type="Proteomes" id="UP000770717">
    <property type="component" value="Unassembled WGS sequence"/>
</dbReference>
<evidence type="ECO:0000256" key="10">
    <source>
        <dbReference type="SAM" id="Phobius"/>
    </source>
</evidence>
<keyword evidence="8" id="KW-0675">Receptor</keyword>
<gene>
    <name evidence="12" type="ORF">GDO78_018638</name>
</gene>
<keyword evidence="9" id="KW-0807">Transducer</keyword>
<feature type="transmembrane region" description="Helical" evidence="10">
    <location>
        <begin position="55"/>
        <end position="75"/>
    </location>
</feature>
<feature type="transmembrane region" description="Helical" evidence="10">
    <location>
        <begin position="137"/>
        <end position="158"/>
    </location>
</feature>
<dbReference type="AlphaFoldDB" id="A0A8J6E9J9"/>
<keyword evidence="4" id="KW-0716">Sensory transduction</keyword>
<dbReference type="InterPro" id="IPR000276">
    <property type="entry name" value="GPCR_Rhodpsn"/>
</dbReference>
<protein>
    <recommendedName>
        <fullName evidence="11">G-protein coupled receptors family 1 profile domain-containing protein</fullName>
    </recommendedName>
</protein>
<evidence type="ECO:0000256" key="4">
    <source>
        <dbReference type="ARBA" id="ARBA00022725"/>
    </source>
</evidence>
<proteinExistence type="predicted"/>
<dbReference type="InterPro" id="IPR017452">
    <property type="entry name" value="GPCR_Rhodpsn_7TM"/>
</dbReference>
<evidence type="ECO:0000256" key="3">
    <source>
        <dbReference type="ARBA" id="ARBA00022692"/>
    </source>
</evidence>
<dbReference type="GO" id="GO:0004984">
    <property type="term" value="F:olfactory receptor activity"/>
    <property type="evidence" value="ECO:0007669"/>
    <property type="project" value="InterPro"/>
</dbReference>
<evidence type="ECO:0000313" key="12">
    <source>
        <dbReference type="EMBL" id="KAG9465237.1"/>
    </source>
</evidence>
<dbReference type="PANTHER" id="PTHR26452">
    <property type="entry name" value="OLFACTORY RECEPTOR"/>
    <property type="match status" value="1"/>
</dbReference>
<evidence type="ECO:0000256" key="1">
    <source>
        <dbReference type="ARBA" id="ARBA00004651"/>
    </source>
</evidence>
<accession>A0A8J6E9J9</accession>
<keyword evidence="13" id="KW-1185">Reference proteome</keyword>
<organism evidence="12 13">
    <name type="scientific">Eleutherodactylus coqui</name>
    <name type="common">Puerto Rican coqui</name>
    <dbReference type="NCBI Taxonomy" id="57060"/>
    <lineage>
        <taxon>Eukaryota</taxon>
        <taxon>Metazoa</taxon>
        <taxon>Chordata</taxon>
        <taxon>Craniata</taxon>
        <taxon>Vertebrata</taxon>
        <taxon>Euteleostomi</taxon>
        <taxon>Amphibia</taxon>
        <taxon>Batrachia</taxon>
        <taxon>Anura</taxon>
        <taxon>Neobatrachia</taxon>
        <taxon>Hyloidea</taxon>
        <taxon>Eleutherodactylidae</taxon>
        <taxon>Eleutherodactylinae</taxon>
        <taxon>Eleutherodactylus</taxon>
        <taxon>Eleutherodactylus</taxon>
    </lineage>
</organism>
<dbReference type="EMBL" id="WNTK01003274">
    <property type="protein sequence ID" value="KAG9465237.1"/>
    <property type="molecule type" value="Genomic_DNA"/>
</dbReference>
<dbReference type="Gene3D" id="1.20.1070.10">
    <property type="entry name" value="Rhodopsin 7-helix transmembrane proteins"/>
    <property type="match status" value="1"/>
</dbReference>
<evidence type="ECO:0000256" key="6">
    <source>
        <dbReference type="ARBA" id="ARBA00023040"/>
    </source>
</evidence>
<dbReference type="GO" id="GO:0004930">
    <property type="term" value="F:G protein-coupled receptor activity"/>
    <property type="evidence" value="ECO:0007669"/>
    <property type="project" value="UniProtKB-KW"/>
</dbReference>
<dbReference type="OrthoDB" id="9901414at2759"/>
<feature type="transmembrane region" description="Helical" evidence="10">
    <location>
        <begin position="234"/>
        <end position="258"/>
    </location>
</feature>
<dbReference type="FunFam" id="1.20.1070.10:FF:000015">
    <property type="entry name" value="Olfactory receptor"/>
    <property type="match status" value="1"/>
</dbReference>
<keyword evidence="4" id="KW-0552">Olfaction</keyword>
<evidence type="ECO:0000259" key="11">
    <source>
        <dbReference type="PROSITE" id="PS50262"/>
    </source>
</evidence>
<comment type="subcellular location">
    <subcellularLocation>
        <location evidence="1">Cell membrane</location>
        <topology evidence="1">Multi-pass membrane protein</topology>
    </subcellularLocation>
</comment>
<evidence type="ECO:0000256" key="5">
    <source>
        <dbReference type="ARBA" id="ARBA00022989"/>
    </source>
</evidence>
<keyword evidence="2" id="KW-1003">Cell membrane</keyword>
<keyword evidence="3 10" id="KW-0812">Transmembrane</keyword>
<evidence type="ECO:0000256" key="9">
    <source>
        <dbReference type="ARBA" id="ARBA00023224"/>
    </source>
</evidence>